<protein>
    <submittedName>
        <fullName evidence="4">Transposase</fullName>
    </submittedName>
</protein>
<dbReference type="Proteomes" id="UP000268014">
    <property type="component" value="Unassembled WGS sequence"/>
</dbReference>
<gene>
    <name evidence="2" type="ORF">HPLM_LOCUS10015</name>
</gene>
<evidence type="ECO:0000256" key="1">
    <source>
        <dbReference type="SAM" id="MobiDB-lite"/>
    </source>
</evidence>
<feature type="region of interest" description="Disordered" evidence="1">
    <location>
        <begin position="49"/>
        <end position="73"/>
    </location>
</feature>
<accession>A0A0N4WGR3</accession>
<proteinExistence type="predicted"/>
<sequence>MRVAIVFACHKRGYQPGCRSIDPDKLFVVLGYPRKCDASTSRLTTLTTRDEPYRDVGRDGVSFPKPKEDADAV</sequence>
<evidence type="ECO:0000313" key="4">
    <source>
        <dbReference type="WBParaSite" id="HPLM_0001002301-mRNA-1"/>
    </source>
</evidence>
<organism evidence="4">
    <name type="scientific">Haemonchus placei</name>
    <name type="common">Barber's pole worm</name>
    <dbReference type="NCBI Taxonomy" id="6290"/>
    <lineage>
        <taxon>Eukaryota</taxon>
        <taxon>Metazoa</taxon>
        <taxon>Ecdysozoa</taxon>
        <taxon>Nematoda</taxon>
        <taxon>Chromadorea</taxon>
        <taxon>Rhabditida</taxon>
        <taxon>Rhabditina</taxon>
        <taxon>Rhabditomorpha</taxon>
        <taxon>Strongyloidea</taxon>
        <taxon>Trichostrongylidae</taxon>
        <taxon>Haemonchus</taxon>
    </lineage>
</organism>
<name>A0A0N4WGR3_HAEPC</name>
<dbReference type="WBParaSite" id="HPLM_0001002301-mRNA-1">
    <property type="protein sequence ID" value="HPLM_0001002301-mRNA-1"/>
    <property type="gene ID" value="HPLM_0001002301"/>
</dbReference>
<keyword evidence="3" id="KW-1185">Reference proteome</keyword>
<reference evidence="2 3" key="2">
    <citation type="submission" date="2018-11" db="EMBL/GenBank/DDBJ databases">
        <authorList>
            <consortium name="Pathogen Informatics"/>
        </authorList>
    </citation>
    <scope>NUCLEOTIDE SEQUENCE [LARGE SCALE GENOMIC DNA]</scope>
    <source>
        <strain evidence="2 3">MHpl1</strain>
    </source>
</reference>
<dbReference type="EMBL" id="UZAF01017195">
    <property type="protein sequence ID" value="VDO38988.1"/>
    <property type="molecule type" value="Genomic_DNA"/>
</dbReference>
<evidence type="ECO:0000313" key="2">
    <source>
        <dbReference type="EMBL" id="VDO38988.1"/>
    </source>
</evidence>
<evidence type="ECO:0000313" key="3">
    <source>
        <dbReference type="Proteomes" id="UP000268014"/>
    </source>
</evidence>
<dbReference type="AlphaFoldDB" id="A0A0N4WGR3"/>
<reference evidence="4" key="1">
    <citation type="submission" date="2017-02" db="UniProtKB">
        <authorList>
            <consortium name="WormBaseParasite"/>
        </authorList>
    </citation>
    <scope>IDENTIFICATION</scope>
</reference>
<feature type="compositionally biased region" description="Basic and acidic residues" evidence="1">
    <location>
        <begin position="49"/>
        <end position="58"/>
    </location>
</feature>